<dbReference type="GO" id="GO:0003677">
    <property type="term" value="F:DNA binding"/>
    <property type="evidence" value="ECO:0007669"/>
    <property type="project" value="InterPro"/>
</dbReference>
<name>X0UN26_9ZZZZ</name>
<organism evidence="2">
    <name type="scientific">marine sediment metagenome</name>
    <dbReference type="NCBI Taxonomy" id="412755"/>
    <lineage>
        <taxon>unclassified sequences</taxon>
        <taxon>metagenomes</taxon>
        <taxon>ecological metagenomes</taxon>
    </lineage>
</organism>
<dbReference type="GO" id="GO:0004803">
    <property type="term" value="F:transposase activity"/>
    <property type="evidence" value="ECO:0007669"/>
    <property type="project" value="InterPro"/>
</dbReference>
<dbReference type="PANTHER" id="PTHR34322:SF2">
    <property type="entry name" value="TRANSPOSASE IS200-LIKE DOMAIN-CONTAINING PROTEIN"/>
    <property type="match status" value="1"/>
</dbReference>
<evidence type="ECO:0000313" key="2">
    <source>
        <dbReference type="EMBL" id="GAG00702.1"/>
    </source>
</evidence>
<dbReference type="GO" id="GO:0006313">
    <property type="term" value="P:DNA transposition"/>
    <property type="evidence" value="ECO:0007669"/>
    <property type="project" value="InterPro"/>
</dbReference>
<dbReference type="InterPro" id="IPR002686">
    <property type="entry name" value="Transposase_17"/>
</dbReference>
<evidence type="ECO:0000259" key="1">
    <source>
        <dbReference type="SMART" id="SM01321"/>
    </source>
</evidence>
<protein>
    <recommendedName>
        <fullName evidence="1">Transposase IS200-like domain-containing protein</fullName>
    </recommendedName>
</protein>
<proteinExistence type="predicted"/>
<dbReference type="SMART" id="SM01321">
    <property type="entry name" value="Y1_Tnp"/>
    <property type="match status" value="1"/>
</dbReference>
<dbReference type="SUPFAM" id="SSF143422">
    <property type="entry name" value="Transposase IS200-like"/>
    <property type="match status" value="1"/>
</dbReference>
<dbReference type="Gene3D" id="3.30.70.1290">
    <property type="entry name" value="Transposase IS200-like"/>
    <property type="match status" value="1"/>
</dbReference>
<dbReference type="AlphaFoldDB" id="X0UN26"/>
<reference evidence="2" key="1">
    <citation type="journal article" date="2014" name="Front. Microbiol.">
        <title>High frequency of phylogenetically diverse reductive dehalogenase-homologous genes in deep subseafloor sedimentary metagenomes.</title>
        <authorList>
            <person name="Kawai M."/>
            <person name="Futagami T."/>
            <person name="Toyoda A."/>
            <person name="Takaki Y."/>
            <person name="Nishi S."/>
            <person name="Hori S."/>
            <person name="Arai W."/>
            <person name="Tsubouchi T."/>
            <person name="Morono Y."/>
            <person name="Uchiyama I."/>
            <person name="Ito T."/>
            <person name="Fujiyama A."/>
            <person name="Inagaki F."/>
            <person name="Takami H."/>
        </authorList>
    </citation>
    <scope>NUCLEOTIDE SEQUENCE</scope>
    <source>
        <strain evidence="2">Expedition CK06-06</strain>
    </source>
</reference>
<feature type="domain" description="Transposase IS200-like" evidence="1">
    <location>
        <begin position="9"/>
        <end position="124"/>
    </location>
</feature>
<gene>
    <name evidence="2" type="ORF">S01H1_39719</name>
</gene>
<dbReference type="Pfam" id="PF01797">
    <property type="entry name" value="Y1_Tnp"/>
    <property type="match status" value="1"/>
</dbReference>
<dbReference type="InterPro" id="IPR036515">
    <property type="entry name" value="Transposase_17_sf"/>
</dbReference>
<dbReference type="EMBL" id="BARS01025098">
    <property type="protein sequence ID" value="GAG00702.1"/>
    <property type="molecule type" value="Genomic_DNA"/>
</dbReference>
<feature type="non-terminal residue" evidence="2">
    <location>
        <position position="209"/>
    </location>
</feature>
<sequence length="209" mass="25171">MPRRARFTFENATYHILSRGNNRQKIFFQEDDYKEFVDLLSFYKKKYLLQIYHYALMTNHYHMIVQVRDGNILASAMKGLNLSYAKHYRRKYGGVGYLWQGRFNSFVIQDGRYILECGLYIELNPVRAGIVENVEKYPWTSYRVYGEGKKSSVIDINPEYFGLAENPERRQTIYRQFIEYRFREKHLLKKYFHAGVYGSENFVEILRKE</sequence>
<accession>X0UN26</accession>
<comment type="caution">
    <text evidence="2">The sequence shown here is derived from an EMBL/GenBank/DDBJ whole genome shotgun (WGS) entry which is preliminary data.</text>
</comment>
<dbReference type="PANTHER" id="PTHR34322">
    <property type="entry name" value="TRANSPOSASE, Y1_TNP DOMAIN-CONTAINING"/>
    <property type="match status" value="1"/>
</dbReference>